<comment type="caution">
    <text evidence="2">The sequence shown here is derived from an EMBL/GenBank/DDBJ whole genome shotgun (WGS) entry which is preliminary data.</text>
</comment>
<sequence length="153" mass="17471">MASSCISSCVNDTRTPVRATYVNLYKWPESDAQFIRSMSYNTNKNNGRGRGPDHPRPEVVDSISCRQLYLRSYTFSKKDHKDENTKWFARIKSKKGDNHRRRRRSGGGGKGRRGGGGGRSCGRWRKVKEVTCSALVSIFRRLFFCTTKVDIVN</sequence>
<proteinExistence type="predicted"/>
<organism evidence="2 3">
    <name type="scientific">Lithospermum erythrorhizon</name>
    <name type="common">Purple gromwell</name>
    <name type="synonym">Lithospermum officinale var. erythrorhizon</name>
    <dbReference type="NCBI Taxonomy" id="34254"/>
    <lineage>
        <taxon>Eukaryota</taxon>
        <taxon>Viridiplantae</taxon>
        <taxon>Streptophyta</taxon>
        <taxon>Embryophyta</taxon>
        <taxon>Tracheophyta</taxon>
        <taxon>Spermatophyta</taxon>
        <taxon>Magnoliopsida</taxon>
        <taxon>eudicotyledons</taxon>
        <taxon>Gunneridae</taxon>
        <taxon>Pentapetalae</taxon>
        <taxon>asterids</taxon>
        <taxon>lamiids</taxon>
        <taxon>Boraginales</taxon>
        <taxon>Boraginaceae</taxon>
        <taxon>Boraginoideae</taxon>
        <taxon>Lithospermeae</taxon>
        <taxon>Lithospermum</taxon>
    </lineage>
</organism>
<dbReference type="PANTHER" id="PTHR35304">
    <property type="entry name" value="OS05G0120300 PROTEIN-RELATED"/>
    <property type="match status" value="1"/>
</dbReference>
<keyword evidence="3" id="KW-1185">Reference proteome</keyword>
<accession>A0AAV3P890</accession>
<evidence type="ECO:0000313" key="3">
    <source>
        <dbReference type="Proteomes" id="UP001454036"/>
    </source>
</evidence>
<evidence type="ECO:0000313" key="2">
    <source>
        <dbReference type="EMBL" id="GAA0147503.1"/>
    </source>
</evidence>
<dbReference type="EMBL" id="BAABME010001090">
    <property type="protein sequence ID" value="GAA0147503.1"/>
    <property type="molecule type" value="Genomic_DNA"/>
</dbReference>
<gene>
    <name evidence="2" type="ORF">LIER_07186</name>
</gene>
<feature type="region of interest" description="Disordered" evidence="1">
    <location>
        <begin position="40"/>
        <end position="59"/>
    </location>
</feature>
<feature type="compositionally biased region" description="Basic and acidic residues" evidence="1">
    <location>
        <begin position="50"/>
        <end position="59"/>
    </location>
</feature>
<dbReference type="AlphaFoldDB" id="A0AAV3P890"/>
<feature type="compositionally biased region" description="Basic residues" evidence="1">
    <location>
        <begin position="90"/>
        <end position="113"/>
    </location>
</feature>
<dbReference type="PANTHER" id="PTHR35304:SF1">
    <property type="entry name" value="OS05G0120300 PROTEIN"/>
    <property type="match status" value="1"/>
</dbReference>
<dbReference type="Proteomes" id="UP001454036">
    <property type="component" value="Unassembled WGS sequence"/>
</dbReference>
<reference evidence="2 3" key="1">
    <citation type="submission" date="2024-01" db="EMBL/GenBank/DDBJ databases">
        <title>The complete chloroplast genome sequence of Lithospermum erythrorhizon: insights into the phylogenetic relationship among Boraginaceae species and the maternal lineages of purple gromwells.</title>
        <authorList>
            <person name="Okada T."/>
            <person name="Watanabe K."/>
        </authorList>
    </citation>
    <scope>NUCLEOTIDE SEQUENCE [LARGE SCALE GENOMIC DNA]</scope>
</reference>
<evidence type="ECO:0000256" key="1">
    <source>
        <dbReference type="SAM" id="MobiDB-lite"/>
    </source>
</evidence>
<feature type="region of interest" description="Disordered" evidence="1">
    <location>
        <begin position="90"/>
        <end position="121"/>
    </location>
</feature>
<protein>
    <submittedName>
        <fullName evidence="2">Uncharacterized protein</fullName>
    </submittedName>
</protein>
<name>A0AAV3P890_LITER</name>